<reference evidence="1" key="3">
    <citation type="submission" date="2023-05" db="EMBL/GenBank/DDBJ databases">
        <authorList>
            <person name="Smith C.H."/>
        </authorList>
    </citation>
    <scope>NUCLEOTIDE SEQUENCE</scope>
    <source>
        <strain evidence="1">CHS0354</strain>
        <tissue evidence="1">Mantle</tissue>
    </source>
</reference>
<gene>
    <name evidence="1" type="ORF">CHS0354_000279</name>
</gene>
<dbReference type="Proteomes" id="UP001195483">
    <property type="component" value="Unassembled WGS sequence"/>
</dbReference>
<dbReference type="AlphaFoldDB" id="A0AAE0RYU4"/>
<reference evidence="1" key="1">
    <citation type="journal article" date="2021" name="Genome Biol. Evol.">
        <title>A High-Quality Reference Genome for a Parasitic Bivalve with Doubly Uniparental Inheritance (Bivalvia: Unionida).</title>
        <authorList>
            <person name="Smith C.H."/>
        </authorList>
    </citation>
    <scope>NUCLEOTIDE SEQUENCE</scope>
    <source>
        <strain evidence="1">CHS0354</strain>
    </source>
</reference>
<reference evidence="1" key="2">
    <citation type="journal article" date="2021" name="Genome Biol. Evol.">
        <title>Developing a high-quality reference genome for a parasitic bivalve with doubly uniparental inheritance (Bivalvia: Unionida).</title>
        <authorList>
            <person name="Smith C.H."/>
        </authorList>
    </citation>
    <scope>NUCLEOTIDE SEQUENCE</scope>
    <source>
        <strain evidence="1">CHS0354</strain>
        <tissue evidence="1">Mantle</tissue>
    </source>
</reference>
<sequence length="60" mass="6965">MIPAVTYFEIVTFFIMEPLHCYSPDPPFHVITIDAIPQNHLIGNPCPLLWGNRKSMMYED</sequence>
<protein>
    <submittedName>
        <fullName evidence="1">Uncharacterized protein</fullName>
    </submittedName>
</protein>
<proteinExistence type="predicted"/>
<evidence type="ECO:0000313" key="2">
    <source>
        <dbReference type="Proteomes" id="UP001195483"/>
    </source>
</evidence>
<evidence type="ECO:0000313" key="1">
    <source>
        <dbReference type="EMBL" id="KAK3582035.1"/>
    </source>
</evidence>
<accession>A0AAE0RYU4</accession>
<keyword evidence="2" id="KW-1185">Reference proteome</keyword>
<dbReference type="EMBL" id="JAEAOA010000066">
    <property type="protein sequence ID" value="KAK3582035.1"/>
    <property type="molecule type" value="Genomic_DNA"/>
</dbReference>
<name>A0AAE0RYU4_9BIVA</name>
<comment type="caution">
    <text evidence="1">The sequence shown here is derived from an EMBL/GenBank/DDBJ whole genome shotgun (WGS) entry which is preliminary data.</text>
</comment>
<organism evidence="1 2">
    <name type="scientific">Potamilus streckersoni</name>
    <dbReference type="NCBI Taxonomy" id="2493646"/>
    <lineage>
        <taxon>Eukaryota</taxon>
        <taxon>Metazoa</taxon>
        <taxon>Spiralia</taxon>
        <taxon>Lophotrochozoa</taxon>
        <taxon>Mollusca</taxon>
        <taxon>Bivalvia</taxon>
        <taxon>Autobranchia</taxon>
        <taxon>Heteroconchia</taxon>
        <taxon>Palaeoheterodonta</taxon>
        <taxon>Unionida</taxon>
        <taxon>Unionoidea</taxon>
        <taxon>Unionidae</taxon>
        <taxon>Ambleminae</taxon>
        <taxon>Lampsilini</taxon>
        <taxon>Potamilus</taxon>
    </lineage>
</organism>